<dbReference type="Pfam" id="PF02585">
    <property type="entry name" value="PIG-L"/>
    <property type="match status" value="1"/>
</dbReference>
<sequence>MGLLNNKRIIFFSAHLDDSEFGCGATISRYSGKADIYLVGLSLNRRDSCGNIQEIRDKEEAFNAAEALNISRNKVLFPNREIAGQLFPEYRQSLLESLYYFSKYINPHIVFVPSINDIHQDHRAVAETALKAFKRGTVIGYEIVNSVHKFSPNMFIAVDEISVLSKCKAIQCYKSQMNPEITTADYFSDDIIACLAKVRGARSGSLYAEAFEVYTMNILLEDI</sequence>
<dbReference type="InterPro" id="IPR024078">
    <property type="entry name" value="LmbE-like_dom_sf"/>
</dbReference>
<dbReference type="GO" id="GO:0016811">
    <property type="term" value="F:hydrolase activity, acting on carbon-nitrogen (but not peptide) bonds, in linear amides"/>
    <property type="evidence" value="ECO:0007669"/>
    <property type="project" value="TreeGrafter"/>
</dbReference>
<dbReference type="SUPFAM" id="SSF102588">
    <property type="entry name" value="LmbE-like"/>
    <property type="match status" value="1"/>
</dbReference>
<name>A0A0F3GJK3_9BACT</name>
<reference evidence="1 2" key="1">
    <citation type="submission" date="2015-02" db="EMBL/GenBank/DDBJ databases">
        <title>Single-cell genomics of uncultivated deep-branching MTB reveals a conserved set of magnetosome genes.</title>
        <authorList>
            <person name="Kolinko S."/>
            <person name="Richter M."/>
            <person name="Glockner F.O."/>
            <person name="Brachmann A."/>
            <person name="Schuler D."/>
        </authorList>
    </citation>
    <scope>NUCLEOTIDE SEQUENCE [LARGE SCALE GENOMIC DNA]</scope>
    <source>
        <strain evidence="1">TM-1</strain>
    </source>
</reference>
<dbReference type="Proteomes" id="UP000033423">
    <property type="component" value="Unassembled WGS sequence"/>
</dbReference>
<accession>A0A0F3GJK3</accession>
<evidence type="ECO:0000313" key="2">
    <source>
        <dbReference type="Proteomes" id="UP000033423"/>
    </source>
</evidence>
<evidence type="ECO:0000313" key="1">
    <source>
        <dbReference type="EMBL" id="KJU82076.1"/>
    </source>
</evidence>
<dbReference type="AlphaFoldDB" id="A0A0F3GJK3"/>
<dbReference type="PANTHER" id="PTHR12993:SF11">
    <property type="entry name" value="N-ACETYLGLUCOSAMINYL-PHOSPHATIDYLINOSITOL DE-N-ACETYLASE"/>
    <property type="match status" value="1"/>
</dbReference>
<dbReference type="InterPro" id="IPR003737">
    <property type="entry name" value="GlcNAc_PI_deacetylase-related"/>
</dbReference>
<proteinExistence type="predicted"/>
<organism evidence="1 2">
    <name type="scientific">Candidatus Magnetobacterium bavaricum</name>
    <dbReference type="NCBI Taxonomy" id="29290"/>
    <lineage>
        <taxon>Bacteria</taxon>
        <taxon>Pseudomonadati</taxon>
        <taxon>Nitrospirota</taxon>
        <taxon>Thermodesulfovibrionia</taxon>
        <taxon>Thermodesulfovibrionales</taxon>
        <taxon>Candidatus Magnetobacteriaceae</taxon>
        <taxon>Candidatus Magnetobacterium</taxon>
    </lineage>
</organism>
<comment type="caution">
    <text evidence="1">The sequence shown here is derived from an EMBL/GenBank/DDBJ whole genome shotgun (WGS) entry which is preliminary data.</text>
</comment>
<keyword evidence="2" id="KW-1185">Reference proteome</keyword>
<gene>
    <name evidence="1" type="ORF">MBAV_005731</name>
</gene>
<dbReference type="Gene3D" id="3.40.50.10320">
    <property type="entry name" value="LmbE-like"/>
    <property type="match status" value="1"/>
</dbReference>
<dbReference type="PANTHER" id="PTHR12993">
    <property type="entry name" value="N-ACETYLGLUCOSAMINYL-PHOSPHATIDYLINOSITOL DE-N-ACETYLASE-RELATED"/>
    <property type="match status" value="1"/>
</dbReference>
<protein>
    <submittedName>
        <fullName evidence="1">LmbE family protein</fullName>
    </submittedName>
</protein>
<dbReference type="EMBL" id="LACI01002428">
    <property type="protein sequence ID" value="KJU82076.1"/>
    <property type="molecule type" value="Genomic_DNA"/>
</dbReference>